<name>A0ABD2C928_VESSQ</name>
<feature type="region of interest" description="Disordered" evidence="1">
    <location>
        <begin position="1"/>
        <end position="57"/>
    </location>
</feature>
<evidence type="ECO:0000256" key="1">
    <source>
        <dbReference type="SAM" id="MobiDB-lite"/>
    </source>
</evidence>
<proteinExistence type="predicted"/>
<accession>A0ABD2C928</accession>
<feature type="region of interest" description="Disordered" evidence="1">
    <location>
        <begin position="161"/>
        <end position="209"/>
    </location>
</feature>
<organism evidence="2 3">
    <name type="scientific">Vespula squamosa</name>
    <name type="common">Southern yellow jacket</name>
    <name type="synonym">Wasp</name>
    <dbReference type="NCBI Taxonomy" id="30214"/>
    <lineage>
        <taxon>Eukaryota</taxon>
        <taxon>Metazoa</taxon>
        <taxon>Ecdysozoa</taxon>
        <taxon>Arthropoda</taxon>
        <taxon>Hexapoda</taxon>
        <taxon>Insecta</taxon>
        <taxon>Pterygota</taxon>
        <taxon>Neoptera</taxon>
        <taxon>Endopterygota</taxon>
        <taxon>Hymenoptera</taxon>
        <taxon>Apocrita</taxon>
        <taxon>Aculeata</taxon>
        <taxon>Vespoidea</taxon>
        <taxon>Vespidae</taxon>
        <taxon>Vespinae</taxon>
        <taxon>Vespula</taxon>
    </lineage>
</organism>
<feature type="compositionally biased region" description="Basic and acidic residues" evidence="1">
    <location>
        <begin position="197"/>
        <end position="209"/>
    </location>
</feature>
<protein>
    <submittedName>
        <fullName evidence="2">Uncharacterized protein</fullName>
    </submittedName>
</protein>
<reference evidence="2 3" key="1">
    <citation type="journal article" date="2024" name="Ann. Entomol. Soc. Am.">
        <title>Genomic analyses of the southern and eastern yellowjacket wasps (Hymenoptera: Vespidae) reveal evolutionary signatures of social life.</title>
        <authorList>
            <person name="Catto M.A."/>
            <person name="Caine P.B."/>
            <person name="Orr S.E."/>
            <person name="Hunt B.G."/>
            <person name="Goodisman M.A.D."/>
        </authorList>
    </citation>
    <scope>NUCLEOTIDE SEQUENCE [LARGE SCALE GENOMIC DNA]</scope>
    <source>
        <strain evidence="2">233</strain>
        <tissue evidence="2">Head and thorax</tissue>
    </source>
</reference>
<dbReference type="EMBL" id="JAUDFV010000010">
    <property type="protein sequence ID" value="KAL2741562.1"/>
    <property type="molecule type" value="Genomic_DNA"/>
</dbReference>
<dbReference type="AlphaFoldDB" id="A0ABD2C928"/>
<feature type="compositionally biased region" description="Basic and acidic residues" evidence="1">
    <location>
        <begin position="21"/>
        <end position="57"/>
    </location>
</feature>
<gene>
    <name evidence="2" type="ORF">V1478_000065</name>
</gene>
<evidence type="ECO:0000313" key="3">
    <source>
        <dbReference type="Proteomes" id="UP001607302"/>
    </source>
</evidence>
<keyword evidence="3" id="KW-1185">Reference proteome</keyword>
<dbReference type="Proteomes" id="UP001607302">
    <property type="component" value="Unassembled WGS sequence"/>
</dbReference>
<comment type="caution">
    <text evidence="2">The sequence shown here is derived from an EMBL/GenBank/DDBJ whole genome shotgun (WGS) entry which is preliminary data.</text>
</comment>
<sequence length="209" mass="25024">MNRRDRRDRRDNAKDGSGVKGRTEQILRGVMDPKEGKERSIGRMGAVDKTRNRGTVEREKEQWEWQEEWRKKEKIEASRKNIIIKGKRFEEGELRGEVEKFLENRLEVKANICFWNVVELSNKGKEVWEYLEEFDVMGLMDTRLDQKGWNELERKLAKKSRWTAEPAKREHRRGRWKNIDSQIDDNKISSSDEEEKGDTWTRLEQVSEK</sequence>
<evidence type="ECO:0000313" key="2">
    <source>
        <dbReference type="EMBL" id="KAL2741562.1"/>
    </source>
</evidence>